<organism evidence="1 2">
    <name type="scientific">Paraburkholderia ultramafica</name>
    <dbReference type="NCBI Taxonomy" id="1544867"/>
    <lineage>
        <taxon>Bacteria</taxon>
        <taxon>Pseudomonadati</taxon>
        <taxon>Pseudomonadota</taxon>
        <taxon>Betaproteobacteria</taxon>
        <taxon>Burkholderiales</taxon>
        <taxon>Burkholderiaceae</taxon>
        <taxon>Paraburkholderia</taxon>
    </lineage>
</organism>
<reference evidence="1 2" key="1">
    <citation type="submission" date="2020-04" db="EMBL/GenBank/DDBJ databases">
        <authorList>
            <person name="De Canck E."/>
        </authorList>
    </citation>
    <scope>NUCLEOTIDE SEQUENCE [LARGE SCALE GENOMIC DNA]</scope>
    <source>
        <strain evidence="1 2">LMG 28614</strain>
    </source>
</reference>
<evidence type="ECO:0000313" key="2">
    <source>
        <dbReference type="Proteomes" id="UP000494365"/>
    </source>
</evidence>
<evidence type="ECO:0008006" key="3">
    <source>
        <dbReference type="Google" id="ProtNLM"/>
    </source>
</evidence>
<keyword evidence="2" id="KW-1185">Reference proteome</keyword>
<gene>
    <name evidence="1" type="ORF">LMG28614_00229</name>
</gene>
<dbReference type="EMBL" id="CADIKK010000001">
    <property type="protein sequence ID" value="CAB3776512.1"/>
    <property type="molecule type" value="Genomic_DNA"/>
</dbReference>
<accession>A0A6S7B318</accession>
<protein>
    <recommendedName>
        <fullName evidence="3">Tetratricopeptide repeat protein</fullName>
    </recommendedName>
</protein>
<dbReference type="AlphaFoldDB" id="A0A6S7B318"/>
<proteinExistence type="predicted"/>
<dbReference type="Proteomes" id="UP000494365">
    <property type="component" value="Unassembled WGS sequence"/>
</dbReference>
<evidence type="ECO:0000313" key="1">
    <source>
        <dbReference type="EMBL" id="CAB3776512.1"/>
    </source>
</evidence>
<sequence length="97" mass="10076">MTLGAAAPVFAPFSFGATDAPTIPWRASDSATNPQDFISSTNASSARSRVAMALVHQGDVQLKLGALSDARAYYRSAVSRGDDYPDDVMPGRAVAAA</sequence>
<name>A0A6S7B318_9BURK</name>